<dbReference type="PANTHER" id="PTHR35374">
    <property type="entry name" value="CYCLIN-DEPENDENT KINASE 11A-LIKE"/>
    <property type="match status" value="1"/>
</dbReference>
<feature type="region of interest" description="Disordered" evidence="1">
    <location>
        <begin position="290"/>
        <end position="312"/>
    </location>
</feature>
<proteinExistence type="predicted"/>
<evidence type="ECO:0000313" key="3">
    <source>
        <dbReference type="RefSeq" id="XP_028155107.1"/>
    </source>
</evidence>
<protein>
    <submittedName>
        <fullName evidence="3">Uncharacterized protein LOC114348828</fullName>
    </submittedName>
</protein>
<reference evidence="3" key="1">
    <citation type="submission" date="2025-08" db="UniProtKB">
        <authorList>
            <consortium name="RefSeq"/>
        </authorList>
    </citation>
    <scope>IDENTIFICATION</scope>
    <source>
        <tissue evidence="3">Whole insect</tissue>
    </source>
</reference>
<evidence type="ECO:0000256" key="1">
    <source>
        <dbReference type="SAM" id="MobiDB-lite"/>
    </source>
</evidence>
<dbReference type="AlphaFoldDB" id="A0A6P7H910"/>
<name>A0A6P7H910_DIAVI</name>
<feature type="domain" description="DUF8207" evidence="2">
    <location>
        <begin position="171"/>
        <end position="276"/>
    </location>
</feature>
<organism evidence="3">
    <name type="scientific">Diabrotica virgifera virgifera</name>
    <name type="common">western corn rootworm</name>
    <dbReference type="NCBI Taxonomy" id="50390"/>
    <lineage>
        <taxon>Eukaryota</taxon>
        <taxon>Metazoa</taxon>
        <taxon>Ecdysozoa</taxon>
        <taxon>Arthropoda</taxon>
        <taxon>Hexapoda</taxon>
        <taxon>Insecta</taxon>
        <taxon>Pterygota</taxon>
        <taxon>Neoptera</taxon>
        <taxon>Endopterygota</taxon>
        <taxon>Coleoptera</taxon>
        <taxon>Polyphaga</taxon>
        <taxon>Cucujiformia</taxon>
        <taxon>Chrysomeloidea</taxon>
        <taxon>Chrysomelidae</taxon>
        <taxon>Galerucinae</taxon>
        <taxon>Diabroticina</taxon>
        <taxon>Diabroticites</taxon>
        <taxon>Diabrotica</taxon>
    </lineage>
</organism>
<dbReference type="RefSeq" id="XP_028155107.1">
    <property type="nucleotide sequence ID" value="XM_028299306.1"/>
</dbReference>
<accession>A0A6P7H910</accession>
<dbReference type="InParanoid" id="A0A6P7H910"/>
<sequence length="373" mass="42847">MPDDTVAIALRKKKVTELARSIRKKYLALKLGRTEQDESLNKLFKPISKPLKDIAQSSKTLHHTITNKFGHVKKEEVKKEEDEDVFLDAPEASDENIQEPISGSNEIPMDATDEYIDHYPPISHKYSDENIIQEPISSSNEIPMDVTDEYIDHYPPISHKYIKEYLIKDDKIDKNYGPFYDSISGWILGKRRINFDKDNGDIVIIRERDFEERRLSGTPGLYHLLFYANPNPEQYNDEDLQKYKTLLINTEIHLDTLGRLKGSSGEKYHAIIKPLFKPSDATMKKHATRSQKELEHRTKTARSASSSTVKETGLDDSRLTYNAAPLEYIYWDDVNELVDRLKLLVASKDAGNTSHDNEIVAIINELKEANIIE</sequence>
<evidence type="ECO:0000259" key="2">
    <source>
        <dbReference type="Pfam" id="PF26634"/>
    </source>
</evidence>
<dbReference type="PANTHER" id="PTHR35374:SF1">
    <property type="entry name" value="PROTEIN KINASE DOMAIN-CONTAINING PROTEIN"/>
    <property type="match status" value="1"/>
</dbReference>
<dbReference type="InterPro" id="IPR058520">
    <property type="entry name" value="DUF8207"/>
</dbReference>
<gene>
    <name evidence="3" type="primary">LOC114348828</name>
</gene>
<dbReference type="Pfam" id="PF26634">
    <property type="entry name" value="DUF8207"/>
    <property type="match status" value="1"/>
</dbReference>